<name>R7UAU6_CAPTE</name>
<gene>
    <name evidence="1" type="ORF">CAPTEDRAFT_135053</name>
</gene>
<dbReference type="EMBL" id="KB303150">
    <property type="protein sequence ID" value="ELU03460.1"/>
    <property type="molecule type" value="Genomic_DNA"/>
</dbReference>
<organism evidence="1">
    <name type="scientific">Capitella teleta</name>
    <name type="common">Polychaete worm</name>
    <dbReference type="NCBI Taxonomy" id="283909"/>
    <lineage>
        <taxon>Eukaryota</taxon>
        <taxon>Metazoa</taxon>
        <taxon>Spiralia</taxon>
        <taxon>Lophotrochozoa</taxon>
        <taxon>Annelida</taxon>
        <taxon>Polychaeta</taxon>
        <taxon>Sedentaria</taxon>
        <taxon>Scolecida</taxon>
        <taxon>Capitellidae</taxon>
        <taxon>Capitella</taxon>
    </lineage>
</organism>
<keyword evidence="3" id="KW-1185">Reference proteome</keyword>
<protein>
    <submittedName>
        <fullName evidence="1 2">Uncharacterized protein</fullName>
    </submittedName>
</protein>
<evidence type="ECO:0000313" key="1">
    <source>
        <dbReference type="EMBL" id="ELU03460.1"/>
    </source>
</evidence>
<dbReference type="EnsemblMetazoa" id="CapteT135053">
    <property type="protein sequence ID" value="CapteP135053"/>
    <property type="gene ID" value="CapteG135053"/>
</dbReference>
<dbReference type="AlphaFoldDB" id="R7UAU6"/>
<dbReference type="Proteomes" id="UP000014760">
    <property type="component" value="Unassembled WGS sequence"/>
</dbReference>
<accession>R7UAU6</accession>
<reference evidence="1 3" key="2">
    <citation type="journal article" date="2013" name="Nature">
        <title>Insights into bilaterian evolution from three spiralian genomes.</title>
        <authorList>
            <person name="Simakov O."/>
            <person name="Marletaz F."/>
            <person name="Cho S.J."/>
            <person name="Edsinger-Gonzales E."/>
            <person name="Havlak P."/>
            <person name="Hellsten U."/>
            <person name="Kuo D.H."/>
            <person name="Larsson T."/>
            <person name="Lv J."/>
            <person name="Arendt D."/>
            <person name="Savage R."/>
            <person name="Osoegawa K."/>
            <person name="de Jong P."/>
            <person name="Grimwood J."/>
            <person name="Chapman J.A."/>
            <person name="Shapiro H."/>
            <person name="Aerts A."/>
            <person name="Otillar R.P."/>
            <person name="Terry A.Y."/>
            <person name="Boore J.L."/>
            <person name="Grigoriev I.V."/>
            <person name="Lindberg D.R."/>
            <person name="Seaver E.C."/>
            <person name="Weisblat D.A."/>
            <person name="Putnam N.H."/>
            <person name="Rokhsar D.S."/>
        </authorList>
    </citation>
    <scope>NUCLEOTIDE SEQUENCE</scope>
    <source>
        <strain evidence="1 3">I ESC-2004</strain>
    </source>
</reference>
<evidence type="ECO:0000313" key="3">
    <source>
        <dbReference type="Proteomes" id="UP000014760"/>
    </source>
</evidence>
<dbReference type="HOGENOM" id="CLU_2576140_0_0_1"/>
<proteinExistence type="predicted"/>
<dbReference type="OrthoDB" id="10056483at2759"/>
<dbReference type="EMBL" id="AMQN01008456">
    <property type="status" value="NOT_ANNOTATED_CDS"/>
    <property type="molecule type" value="Genomic_DNA"/>
</dbReference>
<reference evidence="2" key="3">
    <citation type="submission" date="2015-06" db="UniProtKB">
        <authorList>
            <consortium name="EnsemblMetazoa"/>
        </authorList>
    </citation>
    <scope>IDENTIFICATION</scope>
</reference>
<evidence type="ECO:0000313" key="2">
    <source>
        <dbReference type="EnsemblMetazoa" id="CapteP135053"/>
    </source>
</evidence>
<reference evidence="3" key="1">
    <citation type="submission" date="2012-12" db="EMBL/GenBank/DDBJ databases">
        <authorList>
            <person name="Hellsten U."/>
            <person name="Grimwood J."/>
            <person name="Chapman J.A."/>
            <person name="Shapiro H."/>
            <person name="Aerts A."/>
            <person name="Otillar R.P."/>
            <person name="Terry A.Y."/>
            <person name="Boore J.L."/>
            <person name="Simakov O."/>
            <person name="Marletaz F."/>
            <person name="Cho S.-J."/>
            <person name="Edsinger-Gonzales E."/>
            <person name="Havlak P."/>
            <person name="Kuo D.-H."/>
            <person name="Larsson T."/>
            <person name="Lv J."/>
            <person name="Arendt D."/>
            <person name="Savage R."/>
            <person name="Osoegawa K."/>
            <person name="de Jong P."/>
            <person name="Lindberg D.R."/>
            <person name="Seaver E.C."/>
            <person name="Weisblat D.A."/>
            <person name="Putnam N.H."/>
            <person name="Grigoriev I.V."/>
            <person name="Rokhsar D.S."/>
        </authorList>
    </citation>
    <scope>NUCLEOTIDE SEQUENCE</scope>
    <source>
        <strain evidence="3">I ESC-2004</strain>
    </source>
</reference>
<sequence length="81" mass="9618">MEKKKRKKKERVLENNLAAMFDWSVDWQMLVNKGKCRCLHIGYHKPNQTYEMDREAVNRCGQEKDRGVIIESDLGQHERVA</sequence>